<evidence type="ECO:0000313" key="11">
    <source>
        <dbReference type="Proteomes" id="UP000189542"/>
    </source>
</evidence>
<dbReference type="RefSeq" id="WP_076969626.1">
    <property type="nucleotide sequence ID" value="NZ_LVWB01000013.1"/>
</dbReference>
<dbReference type="InterPro" id="IPR038379">
    <property type="entry name" value="SecE_sf"/>
</dbReference>
<keyword evidence="4 9" id="KW-0812">Transmembrane</keyword>
<sequence length="67" mass="7801">MKVNGLSIVDFFKQVKVEFKRIFWPSRNEILISVVVVIIMLSISSMFLLAIDQLIGWFMHFLLNIGD</sequence>
<comment type="caution">
    <text evidence="10">The sequence shown here is derived from an EMBL/GenBank/DDBJ whole genome shotgun (WGS) entry which is preliminary data.</text>
</comment>
<evidence type="ECO:0000256" key="7">
    <source>
        <dbReference type="ARBA" id="ARBA00023010"/>
    </source>
</evidence>
<dbReference type="EMBL" id="LVWB01000013">
    <property type="protein sequence ID" value="ONI58789.1"/>
    <property type="molecule type" value="Genomic_DNA"/>
</dbReference>
<dbReference type="PANTHER" id="PTHR33910:SF1">
    <property type="entry name" value="PROTEIN TRANSLOCASE SUBUNIT SECE"/>
    <property type="match status" value="1"/>
</dbReference>
<gene>
    <name evidence="9" type="primary">secE</name>
    <name evidence="10" type="ORF">AYO25_04285</name>
</gene>
<dbReference type="PANTHER" id="PTHR33910">
    <property type="entry name" value="PROTEIN TRANSLOCASE SUBUNIT SECE"/>
    <property type="match status" value="1"/>
</dbReference>
<evidence type="ECO:0000256" key="3">
    <source>
        <dbReference type="ARBA" id="ARBA00022475"/>
    </source>
</evidence>
<dbReference type="HAMAP" id="MF_00422">
    <property type="entry name" value="SecE"/>
    <property type="match status" value="1"/>
</dbReference>
<dbReference type="GO" id="GO:0006605">
    <property type="term" value="P:protein targeting"/>
    <property type="evidence" value="ECO:0007669"/>
    <property type="project" value="UniProtKB-UniRule"/>
</dbReference>
<dbReference type="GO" id="GO:0005886">
    <property type="term" value="C:plasma membrane"/>
    <property type="evidence" value="ECO:0007669"/>
    <property type="project" value="UniProtKB-SubCell"/>
</dbReference>
<dbReference type="AlphaFoldDB" id="A0A1V2N7A9"/>
<name>A0A1V2N7A9_9HYPH</name>
<comment type="subunit">
    <text evidence="9">Component of the Sec protein translocase complex. Heterotrimer consisting of SecY, SecE and SecG subunits. The heterotrimers can form oligomers, although 1 heterotrimer is thought to be able to translocate proteins. Interacts with the ribosome. Interacts with SecDF, and other proteins may be involved. Interacts with SecA.</text>
</comment>
<dbReference type="PROSITE" id="PS01067">
    <property type="entry name" value="SECE_SEC61G"/>
    <property type="match status" value="1"/>
</dbReference>
<comment type="function">
    <text evidence="9">Essential subunit of the Sec protein translocation channel SecYEG. Clamps together the 2 halves of SecY. May contact the channel plug during translocation.</text>
</comment>
<evidence type="ECO:0000256" key="4">
    <source>
        <dbReference type="ARBA" id="ARBA00022692"/>
    </source>
</evidence>
<proteinExistence type="inferred from homology"/>
<keyword evidence="5 9" id="KW-0653">Protein transport</keyword>
<dbReference type="GO" id="GO:0009306">
    <property type="term" value="P:protein secretion"/>
    <property type="evidence" value="ECO:0007669"/>
    <property type="project" value="UniProtKB-UniRule"/>
</dbReference>
<reference evidence="10 11" key="1">
    <citation type="journal article" date="2017" name="PLoS ONE">
        <title>Genomic sequence of 'Candidatus Liberibacter solanacearum' haplotype C and its comparison with haplotype A and B genomes.</title>
        <authorList>
            <person name="Wang J."/>
            <person name="Haapalainen M."/>
            <person name="Schott T."/>
            <person name="Thompson S.M."/>
            <person name="Smith G.R."/>
            <person name="Nissinen A.I."/>
            <person name="Pirhonen M."/>
        </authorList>
    </citation>
    <scope>NUCLEOTIDE SEQUENCE [LARGE SCALE GENOMIC DNA]</scope>
    <source>
        <strain evidence="10 11">FIN111</strain>
    </source>
</reference>
<comment type="subcellular location">
    <subcellularLocation>
        <location evidence="9">Cell membrane</location>
        <topology evidence="9">Single-pass membrane protein</topology>
    </subcellularLocation>
    <subcellularLocation>
        <location evidence="1">Membrane</location>
    </subcellularLocation>
</comment>
<keyword evidence="6 9" id="KW-1133">Transmembrane helix</keyword>
<protein>
    <recommendedName>
        <fullName evidence="9">Protein translocase subunit SecE</fullName>
    </recommendedName>
</protein>
<dbReference type="GO" id="GO:0043952">
    <property type="term" value="P:protein transport by the Sec complex"/>
    <property type="evidence" value="ECO:0007669"/>
    <property type="project" value="UniProtKB-UniRule"/>
</dbReference>
<dbReference type="Proteomes" id="UP000189542">
    <property type="component" value="Unassembled WGS sequence"/>
</dbReference>
<dbReference type="InterPro" id="IPR001901">
    <property type="entry name" value="Translocase_SecE/Sec61-g"/>
</dbReference>
<dbReference type="NCBIfam" id="TIGR00964">
    <property type="entry name" value="secE_bact"/>
    <property type="match status" value="1"/>
</dbReference>
<organism evidence="10 11">
    <name type="scientific">Candidatus Liberibacter solanacearum</name>
    <dbReference type="NCBI Taxonomy" id="556287"/>
    <lineage>
        <taxon>Bacteria</taxon>
        <taxon>Pseudomonadati</taxon>
        <taxon>Pseudomonadota</taxon>
        <taxon>Alphaproteobacteria</taxon>
        <taxon>Hyphomicrobiales</taxon>
        <taxon>Rhizobiaceae</taxon>
        <taxon>Liberibacter</taxon>
    </lineage>
</organism>
<keyword evidence="3 9" id="KW-1003">Cell membrane</keyword>
<accession>A0A1V2N7A9</accession>
<evidence type="ECO:0000256" key="8">
    <source>
        <dbReference type="ARBA" id="ARBA00023136"/>
    </source>
</evidence>
<evidence type="ECO:0000256" key="9">
    <source>
        <dbReference type="HAMAP-Rule" id="MF_00422"/>
    </source>
</evidence>
<comment type="similarity">
    <text evidence="9">Belongs to the SecE/SEC61-gamma family.</text>
</comment>
<feature type="transmembrane region" description="Helical" evidence="9">
    <location>
        <begin position="30"/>
        <end position="51"/>
    </location>
</feature>
<dbReference type="Pfam" id="PF00584">
    <property type="entry name" value="SecE"/>
    <property type="match status" value="1"/>
</dbReference>
<evidence type="ECO:0000256" key="5">
    <source>
        <dbReference type="ARBA" id="ARBA00022927"/>
    </source>
</evidence>
<keyword evidence="8 9" id="KW-0472">Membrane</keyword>
<keyword evidence="7 9" id="KW-0811">Translocation</keyword>
<keyword evidence="2 9" id="KW-0813">Transport</keyword>
<evidence type="ECO:0000256" key="2">
    <source>
        <dbReference type="ARBA" id="ARBA00022448"/>
    </source>
</evidence>
<evidence type="ECO:0000313" key="10">
    <source>
        <dbReference type="EMBL" id="ONI58789.1"/>
    </source>
</evidence>
<dbReference type="GO" id="GO:0008320">
    <property type="term" value="F:protein transmembrane transporter activity"/>
    <property type="evidence" value="ECO:0007669"/>
    <property type="project" value="UniProtKB-UniRule"/>
</dbReference>
<dbReference type="Gene3D" id="1.20.5.1030">
    <property type="entry name" value="Preprotein translocase secy subunit"/>
    <property type="match status" value="1"/>
</dbReference>
<evidence type="ECO:0000256" key="1">
    <source>
        <dbReference type="ARBA" id="ARBA00004370"/>
    </source>
</evidence>
<evidence type="ECO:0000256" key="6">
    <source>
        <dbReference type="ARBA" id="ARBA00022989"/>
    </source>
</evidence>
<dbReference type="GO" id="GO:0065002">
    <property type="term" value="P:intracellular protein transmembrane transport"/>
    <property type="evidence" value="ECO:0007669"/>
    <property type="project" value="UniProtKB-UniRule"/>
</dbReference>
<dbReference type="InterPro" id="IPR005807">
    <property type="entry name" value="SecE_bac"/>
</dbReference>